<evidence type="ECO:0000313" key="1">
    <source>
        <dbReference type="EMBL" id="KAI8559498.1"/>
    </source>
</evidence>
<reference evidence="1" key="1">
    <citation type="submission" date="2022-02" db="EMBL/GenBank/DDBJ databases">
        <title>Plant Genome Project.</title>
        <authorList>
            <person name="Zhang R.-G."/>
        </authorList>
    </citation>
    <scope>NUCLEOTIDE SEQUENCE</scope>
    <source>
        <strain evidence="1">AT1</strain>
    </source>
</reference>
<organism evidence="1 2">
    <name type="scientific">Rhododendron molle</name>
    <name type="common">Chinese azalea</name>
    <name type="synonym">Azalea mollis</name>
    <dbReference type="NCBI Taxonomy" id="49168"/>
    <lineage>
        <taxon>Eukaryota</taxon>
        <taxon>Viridiplantae</taxon>
        <taxon>Streptophyta</taxon>
        <taxon>Embryophyta</taxon>
        <taxon>Tracheophyta</taxon>
        <taxon>Spermatophyta</taxon>
        <taxon>Magnoliopsida</taxon>
        <taxon>eudicotyledons</taxon>
        <taxon>Gunneridae</taxon>
        <taxon>Pentapetalae</taxon>
        <taxon>asterids</taxon>
        <taxon>Ericales</taxon>
        <taxon>Ericaceae</taxon>
        <taxon>Ericoideae</taxon>
        <taxon>Rhodoreae</taxon>
        <taxon>Rhododendron</taxon>
    </lineage>
</organism>
<keyword evidence="2" id="KW-1185">Reference proteome</keyword>
<dbReference type="EMBL" id="CM046391">
    <property type="protein sequence ID" value="KAI8559498.1"/>
    <property type="molecule type" value="Genomic_DNA"/>
</dbReference>
<proteinExistence type="predicted"/>
<dbReference type="Proteomes" id="UP001062846">
    <property type="component" value="Chromosome 4"/>
</dbReference>
<gene>
    <name evidence="1" type="ORF">RHMOL_Rhmol04G0178700</name>
</gene>
<protein>
    <submittedName>
        <fullName evidence="1">Uncharacterized protein</fullName>
    </submittedName>
</protein>
<name>A0ACC0P3U6_RHOML</name>
<sequence>MKRRTLCSSLHLKTLVDRLNSIQVGEVIGDLGVEDPELAIELFYLLKNEHGLRKCSQLIRIPSYHYKKNEYYSTVFRSLSSEMSL</sequence>
<accession>A0ACC0P3U6</accession>
<comment type="caution">
    <text evidence="1">The sequence shown here is derived from an EMBL/GenBank/DDBJ whole genome shotgun (WGS) entry which is preliminary data.</text>
</comment>
<evidence type="ECO:0000313" key="2">
    <source>
        <dbReference type="Proteomes" id="UP001062846"/>
    </source>
</evidence>